<dbReference type="Gene3D" id="3.40.50.12710">
    <property type="match status" value="1"/>
</dbReference>
<feature type="compositionally biased region" description="Low complexity" evidence="8">
    <location>
        <begin position="57"/>
        <end position="81"/>
    </location>
</feature>
<dbReference type="GO" id="GO:0032981">
    <property type="term" value="P:mitochondrial respiratory chain complex I assembly"/>
    <property type="evidence" value="ECO:0007669"/>
    <property type="project" value="TreeGrafter"/>
</dbReference>
<sequence>MRRVSRAGTPSPGRGRERLASAPRRTSSAPPTAASAVVRARGRVPWWCRPASHPRRPAAATVAATTAATRTSSRPRPSLTAAKDGGHGALRSHFLRQGIIPSPRVDSSRLPPDELRRIRDPSSPPPCVPPPDPRGVSSANPEDVIDMATLYDPSVHLPDKPDFSSASNRERYEGGTPLTDELVAYIGVRGPITTAEFMRRALRHEDHGYYTGKGARAGGAPARSAEAGAGAAGEVDDDGFEEDDNDWDLDDDSDDYAGIRSDGSSRAAGGTGVIGRSGDFITAPEISQLFGESLLVWFMTQYAAMGRPSRAQLIEIGPGRGTLVCDMVRSAVERFPDLSEALANGAGGQRMALEDLAGESIMVEKGYSFDFPGDEGAGKSESPDGDDASDEPSPSPSAAEAKRSISVTWHDAHGSVPSKDADGAPVPTFVVCQELVDALPVHSFQKTEEGVWRERLVDVAVRDEEEAEAEAARVGGGVAAAARARGRYASAEGADKVRSSFSSAAESAPRTGGTAAAAGAKKGDKLPRLRFVLPPDTTPAVRTLLRVDATGRPLPDNPAAHVT</sequence>
<reference evidence="9 10" key="1">
    <citation type="journal article" date="2012" name="Genome Biol.">
        <title>Genome and low-iron response of an oceanic diatom adapted to chronic iron limitation.</title>
        <authorList>
            <person name="Lommer M."/>
            <person name="Specht M."/>
            <person name="Roy A.S."/>
            <person name="Kraemer L."/>
            <person name="Andreson R."/>
            <person name="Gutowska M.A."/>
            <person name="Wolf J."/>
            <person name="Bergner S.V."/>
            <person name="Schilhabel M.B."/>
            <person name="Klostermeier U.C."/>
            <person name="Beiko R.G."/>
            <person name="Rosenstiel P."/>
            <person name="Hippler M."/>
            <person name="Laroche J."/>
        </authorList>
    </citation>
    <scope>NUCLEOTIDE SEQUENCE [LARGE SCALE GENOMIC DNA]</scope>
    <source>
        <strain evidence="9 10">CCMP1005</strain>
    </source>
</reference>
<dbReference type="PANTHER" id="PTHR12049:SF7">
    <property type="entry name" value="PROTEIN ARGININE METHYLTRANSFERASE NDUFAF7, MITOCHONDRIAL"/>
    <property type="match status" value="1"/>
</dbReference>
<evidence type="ECO:0000313" key="10">
    <source>
        <dbReference type="Proteomes" id="UP000266841"/>
    </source>
</evidence>
<protein>
    <recommendedName>
        <fullName evidence="7">Protein arginine methyltransferase NDUFAF7</fullName>
        <ecNumber evidence="7">2.1.1.320</ecNumber>
    </recommendedName>
</protein>
<evidence type="ECO:0000256" key="7">
    <source>
        <dbReference type="RuleBase" id="RU364114"/>
    </source>
</evidence>
<feature type="region of interest" description="Disordered" evidence="8">
    <location>
        <begin position="372"/>
        <end position="403"/>
    </location>
</feature>
<dbReference type="EC" id="2.1.1.320" evidence="7"/>
<keyword evidence="4 7" id="KW-0808">Transferase</keyword>
<dbReference type="InterPro" id="IPR038375">
    <property type="entry name" value="NDUFAF7_sf"/>
</dbReference>
<accession>K0SMU9</accession>
<evidence type="ECO:0000256" key="2">
    <source>
        <dbReference type="ARBA" id="ARBA00005891"/>
    </source>
</evidence>
<evidence type="ECO:0000256" key="5">
    <source>
        <dbReference type="ARBA" id="ARBA00023128"/>
    </source>
</evidence>
<proteinExistence type="inferred from homology"/>
<feature type="region of interest" description="Disordered" evidence="8">
    <location>
        <begin position="487"/>
        <end position="522"/>
    </location>
</feature>
<evidence type="ECO:0000256" key="8">
    <source>
        <dbReference type="SAM" id="MobiDB-lite"/>
    </source>
</evidence>
<feature type="compositionally biased region" description="Low complexity" evidence="8">
    <location>
        <begin position="511"/>
        <end position="520"/>
    </location>
</feature>
<comment type="subcellular location">
    <subcellularLocation>
        <location evidence="1 7">Mitochondrion</location>
    </subcellularLocation>
</comment>
<dbReference type="Pfam" id="PF02636">
    <property type="entry name" value="Methyltransf_28"/>
    <property type="match status" value="1"/>
</dbReference>
<name>K0SMU9_THAOC</name>
<dbReference type="Proteomes" id="UP000266841">
    <property type="component" value="Unassembled WGS sequence"/>
</dbReference>
<comment type="function">
    <text evidence="7">Arginine methyltransferase involved in the assembly or stability of mitochondrial NADH:ubiquinone oxidoreductase complex (complex I).</text>
</comment>
<dbReference type="SUPFAM" id="SSF53335">
    <property type="entry name" value="S-adenosyl-L-methionine-dependent methyltransferases"/>
    <property type="match status" value="1"/>
</dbReference>
<dbReference type="GO" id="GO:0035243">
    <property type="term" value="F:protein-arginine omega-N symmetric methyltransferase activity"/>
    <property type="evidence" value="ECO:0007669"/>
    <property type="project" value="UniProtKB-EC"/>
</dbReference>
<feature type="region of interest" description="Disordered" evidence="8">
    <location>
        <begin position="153"/>
        <end position="175"/>
    </location>
</feature>
<feature type="compositionally biased region" description="Pro residues" evidence="8">
    <location>
        <begin position="122"/>
        <end position="133"/>
    </location>
</feature>
<organism evidence="9 10">
    <name type="scientific">Thalassiosira oceanica</name>
    <name type="common">Marine diatom</name>
    <dbReference type="NCBI Taxonomy" id="159749"/>
    <lineage>
        <taxon>Eukaryota</taxon>
        <taxon>Sar</taxon>
        <taxon>Stramenopiles</taxon>
        <taxon>Ochrophyta</taxon>
        <taxon>Bacillariophyta</taxon>
        <taxon>Coscinodiscophyceae</taxon>
        <taxon>Thalassiosirophycidae</taxon>
        <taxon>Thalassiosirales</taxon>
        <taxon>Thalassiosiraceae</taxon>
        <taxon>Thalassiosira</taxon>
    </lineage>
</organism>
<feature type="compositionally biased region" description="Low complexity" evidence="8">
    <location>
        <begin position="213"/>
        <end position="233"/>
    </location>
</feature>
<feature type="region of interest" description="Disordered" evidence="8">
    <location>
        <begin position="1"/>
        <end position="140"/>
    </location>
</feature>
<evidence type="ECO:0000256" key="3">
    <source>
        <dbReference type="ARBA" id="ARBA00022603"/>
    </source>
</evidence>
<dbReference type="GO" id="GO:0032259">
    <property type="term" value="P:methylation"/>
    <property type="evidence" value="ECO:0007669"/>
    <property type="project" value="UniProtKB-KW"/>
</dbReference>
<feature type="compositionally biased region" description="Acidic residues" evidence="8">
    <location>
        <begin position="234"/>
        <end position="255"/>
    </location>
</feature>
<dbReference type="EMBL" id="AGNL01019014">
    <property type="protein sequence ID" value="EJK62246.1"/>
    <property type="molecule type" value="Genomic_DNA"/>
</dbReference>
<comment type="caution">
    <text evidence="9">The sequence shown here is derived from an EMBL/GenBank/DDBJ whole genome shotgun (WGS) entry which is preliminary data.</text>
</comment>
<evidence type="ECO:0000256" key="6">
    <source>
        <dbReference type="ARBA" id="ARBA00048612"/>
    </source>
</evidence>
<dbReference type="GO" id="GO:0005739">
    <property type="term" value="C:mitochondrion"/>
    <property type="evidence" value="ECO:0007669"/>
    <property type="project" value="UniProtKB-SubCell"/>
</dbReference>
<keyword evidence="3 7" id="KW-0489">Methyltransferase</keyword>
<dbReference type="PANTHER" id="PTHR12049">
    <property type="entry name" value="PROTEIN ARGININE METHYLTRANSFERASE NDUFAF7, MITOCHONDRIAL"/>
    <property type="match status" value="1"/>
</dbReference>
<comment type="catalytic activity">
    <reaction evidence="6 7">
        <text>L-arginyl-[protein] + 2 S-adenosyl-L-methionine = N(omega),N(omega)'-dimethyl-L-arginyl-[protein] + 2 S-adenosyl-L-homocysteine + 2 H(+)</text>
        <dbReference type="Rhea" id="RHEA:48108"/>
        <dbReference type="Rhea" id="RHEA-COMP:10532"/>
        <dbReference type="Rhea" id="RHEA-COMP:11992"/>
        <dbReference type="ChEBI" id="CHEBI:15378"/>
        <dbReference type="ChEBI" id="CHEBI:29965"/>
        <dbReference type="ChEBI" id="CHEBI:57856"/>
        <dbReference type="ChEBI" id="CHEBI:59789"/>
        <dbReference type="ChEBI" id="CHEBI:88221"/>
        <dbReference type="EC" id="2.1.1.320"/>
    </reaction>
</comment>
<dbReference type="eggNOG" id="KOG2901">
    <property type="taxonomic scope" value="Eukaryota"/>
</dbReference>
<evidence type="ECO:0000256" key="4">
    <source>
        <dbReference type="ARBA" id="ARBA00022679"/>
    </source>
</evidence>
<feature type="compositionally biased region" description="Basic and acidic residues" evidence="8">
    <location>
        <begin position="111"/>
        <end position="120"/>
    </location>
</feature>
<dbReference type="OrthoDB" id="438553at2759"/>
<keyword evidence="10" id="KW-1185">Reference proteome</keyword>
<gene>
    <name evidence="9" type="ORF">THAOC_17149</name>
</gene>
<feature type="compositionally biased region" description="Low complexity" evidence="8">
    <location>
        <begin position="20"/>
        <end position="39"/>
    </location>
</feature>
<evidence type="ECO:0000313" key="9">
    <source>
        <dbReference type="EMBL" id="EJK62246.1"/>
    </source>
</evidence>
<keyword evidence="5 7" id="KW-0496">Mitochondrion</keyword>
<dbReference type="AlphaFoldDB" id="K0SMU9"/>
<comment type="similarity">
    <text evidence="2 7">Belongs to the NDUFAF7 family.</text>
</comment>
<feature type="compositionally biased region" description="Basic and acidic residues" evidence="8">
    <location>
        <begin position="157"/>
        <end position="173"/>
    </location>
</feature>
<evidence type="ECO:0000256" key="1">
    <source>
        <dbReference type="ARBA" id="ARBA00004173"/>
    </source>
</evidence>
<feature type="region of interest" description="Disordered" evidence="8">
    <location>
        <begin position="213"/>
        <end position="270"/>
    </location>
</feature>
<dbReference type="InterPro" id="IPR003788">
    <property type="entry name" value="NDUFAF7"/>
</dbReference>
<dbReference type="InterPro" id="IPR029063">
    <property type="entry name" value="SAM-dependent_MTases_sf"/>
</dbReference>